<dbReference type="Proteomes" id="UP000050996">
    <property type="component" value="Unassembled WGS sequence"/>
</dbReference>
<gene>
    <name evidence="1" type="ORF">AN957_23440</name>
</gene>
<dbReference type="AlphaFoldDB" id="A0A0Q3VJQ2"/>
<keyword evidence="2" id="KW-1185">Reference proteome</keyword>
<evidence type="ECO:0008006" key="3">
    <source>
        <dbReference type="Google" id="ProtNLM"/>
    </source>
</evidence>
<dbReference type="InterPro" id="IPR045707">
    <property type="entry name" value="DUF6063"/>
</dbReference>
<comment type="caution">
    <text evidence="1">The sequence shown here is derived from an EMBL/GenBank/DDBJ whole genome shotgun (WGS) entry which is preliminary data.</text>
</comment>
<sequence>MIYEEDVLIKAYQLHQQLMTKGEIQKKKDADLFRLYSDPDIREVLQRVFLPIDQAIIVKVEETLYFVPEVHNNAFSYTNEELREKGKFRDNKELYLAQFIWILVISEFYGDQFLLTGETRSFVKVDDILNKAKEWMGKFSQIPEEEQLELAYRYELNIPYLLNEWHNLSEVTNKVKELRKARTMDYGFLLKALGFLEKEKMLVVKEEQEIVMMEKMKHIIDHYYHQESRINEIKSLLNEVNERVPDYAESQ</sequence>
<protein>
    <recommendedName>
        <fullName evidence="3">Non-ribosomal peptide synthetase module</fullName>
    </recommendedName>
</protein>
<organism evidence="1 2">
    <name type="scientific">Cytobacillus solani</name>
    <dbReference type="NCBI Taxonomy" id="1637975"/>
    <lineage>
        <taxon>Bacteria</taxon>
        <taxon>Bacillati</taxon>
        <taxon>Bacillota</taxon>
        <taxon>Bacilli</taxon>
        <taxon>Bacillales</taxon>
        <taxon>Bacillaceae</taxon>
        <taxon>Cytobacillus</taxon>
    </lineage>
</organism>
<evidence type="ECO:0000313" key="2">
    <source>
        <dbReference type="Proteomes" id="UP000050996"/>
    </source>
</evidence>
<name>A0A0Q3VJQ2_9BACI</name>
<reference evidence="1 2" key="1">
    <citation type="submission" date="2015-09" db="EMBL/GenBank/DDBJ databases">
        <title>Genome sequencing project for genomic taxonomy and phylogenomics of Bacillus-like bacteria.</title>
        <authorList>
            <person name="Liu B."/>
            <person name="Wang J."/>
            <person name="Zhu Y."/>
            <person name="Liu G."/>
            <person name="Chen Q."/>
            <person name="Chen Z."/>
            <person name="Lan J."/>
            <person name="Che J."/>
            <person name="Ge C."/>
            <person name="Shi H."/>
            <person name="Pan Z."/>
            <person name="Liu X."/>
        </authorList>
    </citation>
    <scope>NUCLEOTIDE SEQUENCE [LARGE SCALE GENOMIC DNA]</scope>
    <source>
        <strain evidence="1 2">FJAT-18043</strain>
    </source>
</reference>
<accession>A0A0Q3VJQ2</accession>
<dbReference type="Pfam" id="PF19539">
    <property type="entry name" value="DUF6063"/>
    <property type="match status" value="1"/>
</dbReference>
<evidence type="ECO:0000313" key="1">
    <source>
        <dbReference type="EMBL" id="KQL21226.1"/>
    </source>
</evidence>
<dbReference type="EMBL" id="LJIX01000006">
    <property type="protein sequence ID" value="KQL21226.1"/>
    <property type="molecule type" value="Genomic_DNA"/>
</dbReference>
<proteinExistence type="predicted"/>
<dbReference type="RefSeq" id="WP_056686354.1">
    <property type="nucleotide sequence ID" value="NZ_LJIX01000006.1"/>
</dbReference>
<dbReference type="PATRIC" id="fig|1637975.4.peg.4706"/>
<dbReference type="STRING" id="1637975.AN957_23440"/>